<keyword evidence="2" id="KW-1185">Reference proteome</keyword>
<reference evidence="1 2" key="1">
    <citation type="journal article" date="2015" name="Genome Announc.">
        <title>Complete genome sequence of Martelella endophytica YC6887, which has antifungal activity associated with a halophyte.</title>
        <authorList>
            <person name="Khan A."/>
            <person name="Khan H."/>
            <person name="Chung E.J."/>
            <person name="Hossain M.T."/>
            <person name="Chung Y.R."/>
        </authorList>
    </citation>
    <scope>NUCLEOTIDE SEQUENCE [LARGE SCALE GENOMIC DNA]</scope>
    <source>
        <strain evidence="1">YC6887</strain>
    </source>
</reference>
<dbReference type="PATRIC" id="fig|1486262.3.peg.3630"/>
<dbReference type="Proteomes" id="UP000032611">
    <property type="component" value="Chromosome"/>
</dbReference>
<dbReference type="KEGG" id="mey:TM49_17540"/>
<protein>
    <submittedName>
        <fullName evidence="1">Uncharacterized protein</fullName>
    </submittedName>
</protein>
<dbReference type="AlphaFoldDB" id="A0A0D5LSK3"/>
<accession>A0A0D5LSK3</accession>
<evidence type="ECO:0000313" key="2">
    <source>
        <dbReference type="Proteomes" id="UP000032611"/>
    </source>
</evidence>
<name>A0A0D5LSK3_MAREN</name>
<sequence>MAQFSLFGEAAAESFSLPALNYGPVKMAIGQIRAQFRPAAEIALIPDGQIRISPRTLVPASSTNVAS</sequence>
<dbReference type="EMBL" id="CP010803">
    <property type="protein sequence ID" value="AJY47066.1"/>
    <property type="molecule type" value="Genomic_DNA"/>
</dbReference>
<organism evidence="1 2">
    <name type="scientific">Martelella endophytica</name>
    <dbReference type="NCBI Taxonomy" id="1486262"/>
    <lineage>
        <taxon>Bacteria</taxon>
        <taxon>Pseudomonadati</taxon>
        <taxon>Pseudomonadota</taxon>
        <taxon>Alphaproteobacteria</taxon>
        <taxon>Hyphomicrobiales</taxon>
        <taxon>Aurantimonadaceae</taxon>
        <taxon>Martelella</taxon>
    </lineage>
</organism>
<gene>
    <name evidence="1" type="ORF">TM49_17540</name>
</gene>
<dbReference type="HOGENOM" id="CLU_2807367_0_0_5"/>
<evidence type="ECO:0000313" key="1">
    <source>
        <dbReference type="EMBL" id="AJY47066.1"/>
    </source>
</evidence>
<proteinExistence type="predicted"/>